<dbReference type="PANTHER" id="PTHR11412:SF171">
    <property type="entry name" value="PREGNANCY ZONE PROTEIN-LIKE PROTEIN"/>
    <property type="match status" value="1"/>
</dbReference>
<dbReference type="Proteomes" id="UP001162162">
    <property type="component" value="Unassembled WGS sequence"/>
</dbReference>
<dbReference type="Gene3D" id="2.60.40.690">
    <property type="entry name" value="Alpha-macroglobulin, receptor-binding domain"/>
    <property type="match status" value="1"/>
</dbReference>
<dbReference type="AlphaFoldDB" id="A0AAV8XI22"/>
<dbReference type="InterPro" id="IPR011626">
    <property type="entry name" value="Alpha-macroglobulin_TED"/>
</dbReference>
<dbReference type="InterPro" id="IPR008930">
    <property type="entry name" value="Terpenoid_cyclase/PrenylTrfase"/>
</dbReference>
<dbReference type="GO" id="GO:0005615">
    <property type="term" value="C:extracellular space"/>
    <property type="evidence" value="ECO:0007669"/>
    <property type="project" value="InterPro"/>
</dbReference>
<evidence type="ECO:0000313" key="3">
    <source>
        <dbReference type="Proteomes" id="UP001162162"/>
    </source>
</evidence>
<protein>
    <recommendedName>
        <fullName evidence="1">Alpha-macroglobulin receptor-binding domain-containing protein</fullName>
    </recommendedName>
</protein>
<dbReference type="SUPFAM" id="SSF49410">
    <property type="entry name" value="Alpha-macroglobulin receptor domain"/>
    <property type="match status" value="1"/>
</dbReference>
<dbReference type="PANTHER" id="PTHR11412">
    <property type="entry name" value="MACROGLOBULIN / COMPLEMENT"/>
    <property type="match status" value="1"/>
</dbReference>
<accession>A0AAV8XI22</accession>
<comment type="caution">
    <text evidence="2">The sequence shown here is derived from an EMBL/GenBank/DDBJ whole genome shotgun (WGS) entry which is preliminary data.</text>
</comment>
<name>A0AAV8XI22_9CUCU</name>
<gene>
    <name evidence="2" type="ORF">NQ318_001785</name>
</gene>
<organism evidence="2 3">
    <name type="scientific">Aromia moschata</name>
    <dbReference type="NCBI Taxonomy" id="1265417"/>
    <lineage>
        <taxon>Eukaryota</taxon>
        <taxon>Metazoa</taxon>
        <taxon>Ecdysozoa</taxon>
        <taxon>Arthropoda</taxon>
        <taxon>Hexapoda</taxon>
        <taxon>Insecta</taxon>
        <taxon>Pterygota</taxon>
        <taxon>Neoptera</taxon>
        <taxon>Endopterygota</taxon>
        <taxon>Coleoptera</taxon>
        <taxon>Polyphaga</taxon>
        <taxon>Cucujiformia</taxon>
        <taxon>Chrysomeloidea</taxon>
        <taxon>Cerambycidae</taxon>
        <taxon>Cerambycinae</taxon>
        <taxon>Callichromatini</taxon>
        <taxon>Aromia</taxon>
    </lineage>
</organism>
<dbReference type="Pfam" id="PF07677">
    <property type="entry name" value="A2M_recep"/>
    <property type="match status" value="1"/>
</dbReference>
<dbReference type="InterPro" id="IPR036595">
    <property type="entry name" value="A-macroglobulin_rcpt-bd_sf"/>
</dbReference>
<keyword evidence="3" id="KW-1185">Reference proteome</keyword>
<dbReference type="InterPro" id="IPR050473">
    <property type="entry name" value="A2M/Complement_sys"/>
</dbReference>
<proteinExistence type="predicted"/>
<dbReference type="EMBL" id="JAPWTK010000574">
    <property type="protein sequence ID" value="KAJ8938252.1"/>
    <property type="molecule type" value="Genomic_DNA"/>
</dbReference>
<dbReference type="InterPro" id="IPR009048">
    <property type="entry name" value="A-macroglobulin_rcpt-bd"/>
</dbReference>
<evidence type="ECO:0000313" key="2">
    <source>
        <dbReference type="EMBL" id="KAJ8938252.1"/>
    </source>
</evidence>
<dbReference type="SUPFAM" id="SSF48239">
    <property type="entry name" value="Terpenoid cyclases/Protein prenyltransferases"/>
    <property type="match status" value="1"/>
</dbReference>
<sequence length="448" mass="50531">ENSSVATDIEITSYVLLSLLHENTTENLAYAHSVVRWLTSKYGHNGGFKSTQDTVVALDALTKYFRLVRSRNLNITINVESKKQKQRVTFEEGDRMKSERIPLENGTDEVKIIVDGEGCTLVQIVHSYYLMQIPKSEAFKLAVDVEPVSNIDQCSIRSVSPCLAYVGPDGPANMAVMEVTLPSGYQADRASLYSLVDSESTSRVKMFEELANKVNLYFTKLDKQLTCFSFNINEHALVESRKDSVVKLYDYYRPEYEILQFYSINNKCNFNDSIVIPEILSGKPLSTTIKLNNVTIELPQNNTVATQVSDHESQEIEGNIIKRSTDYLVTNPEGNGNIPIYVSPQKSTKRSTENHQEDANINTNKTAKKIDYGSGNVPYYTTKDIPENIGYQQTNTETEQKNENDNRKIILKRNTNKDIIDDNVKGISKCNANVSHNTKKDVKLDTSK</sequence>
<reference evidence="2" key="1">
    <citation type="journal article" date="2023" name="Insect Mol. Biol.">
        <title>Genome sequencing provides insights into the evolution of gene families encoding plant cell wall-degrading enzymes in longhorned beetles.</title>
        <authorList>
            <person name="Shin N.R."/>
            <person name="Okamura Y."/>
            <person name="Kirsch R."/>
            <person name="Pauchet Y."/>
        </authorList>
    </citation>
    <scope>NUCLEOTIDE SEQUENCE</scope>
    <source>
        <strain evidence="2">AMC_N1</strain>
    </source>
</reference>
<dbReference type="Pfam" id="PF07678">
    <property type="entry name" value="TED_complement"/>
    <property type="match status" value="1"/>
</dbReference>
<feature type="non-terminal residue" evidence="2">
    <location>
        <position position="1"/>
    </location>
</feature>
<evidence type="ECO:0000259" key="1">
    <source>
        <dbReference type="SMART" id="SM01361"/>
    </source>
</evidence>
<feature type="domain" description="Alpha-macroglobulin receptor-binding" evidence="1">
    <location>
        <begin position="172"/>
        <end position="262"/>
    </location>
</feature>
<dbReference type="SMART" id="SM01361">
    <property type="entry name" value="A2M_recep"/>
    <property type="match status" value="1"/>
</dbReference>
<dbReference type="Gene3D" id="1.50.10.20">
    <property type="match status" value="1"/>
</dbReference>